<organism evidence="3">
    <name type="scientific">marine metagenome</name>
    <dbReference type="NCBI Taxonomy" id="408172"/>
    <lineage>
        <taxon>unclassified sequences</taxon>
        <taxon>metagenomes</taxon>
        <taxon>ecological metagenomes</taxon>
    </lineage>
</organism>
<feature type="non-terminal residue" evidence="3">
    <location>
        <position position="439"/>
    </location>
</feature>
<name>A0A382FFV5_9ZZZZ</name>
<feature type="transmembrane region" description="Helical" evidence="1">
    <location>
        <begin position="12"/>
        <end position="29"/>
    </location>
</feature>
<keyword evidence="1" id="KW-0472">Membrane</keyword>
<accession>A0A382FFV5</accession>
<keyword evidence="1" id="KW-1133">Transmembrane helix</keyword>
<feature type="transmembrane region" description="Helical" evidence="1">
    <location>
        <begin position="138"/>
        <end position="158"/>
    </location>
</feature>
<evidence type="ECO:0000313" key="3">
    <source>
        <dbReference type="EMBL" id="SVB60861.1"/>
    </source>
</evidence>
<feature type="transmembrane region" description="Helical" evidence="1">
    <location>
        <begin position="41"/>
        <end position="62"/>
    </location>
</feature>
<reference evidence="3" key="1">
    <citation type="submission" date="2018-05" db="EMBL/GenBank/DDBJ databases">
        <authorList>
            <person name="Lanie J.A."/>
            <person name="Ng W.-L."/>
            <person name="Kazmierczak K.M."/>
            <person name="Andrzejewski T.M."/>
            <person name="Davidsen T.M."/>
            <person name="Wayne K.J."/>
            <person name="Tettelin H."/>
            <person name="Glass J.I."/>
            <person name="Rusch D."/>
            <person name="Podicherti R."/>
            <person name="Tsui H.-C.T."/>
            <person name="Winkler M.E."/>
        </authorList>
    </citation>
    <scope>NUCLEOTIDE SEQUENCE</scope>
</reference>
<evidence type="ECO:0000259" key="2">
    <source>
        <dbReference type="Pfam" id="PF00884"/>
    </source>
</evidence>
<feature type="transmembrane region" description="Helical" evidence="1">
    <location>
        <begin position="105"/>
        <end position="126"/>
    </location>
</feature>
<dbReference type="AlphaFoldDB" id="A0A382FFV5"/>
<evidence type="ECO:0000256" key="1">
    <source>
        <dbReference type="SAM" id="Phobius"/>
    </source>
</evidence>
<protein>
    <recommendedName>
        <fullName evidence="2">Sulfatase N-terminal domain-containing protein</fullName>
    </recommendedName>
</protein>
<dbReference type="Gene3D" id="3.40.720.10">
    <property type="entry name" value="Alkaline Phosphatase, subunit A"/>
    <property type="match status" value="1"/>
</dbReference>
<feature type="domain" description="Sulfatase N-terminal" evidence="2">
    <location>
        <begin position="340"/>
        <end position="429"/>
    </location>
</feature>
<sequence>MLNINLTSRSSATVIGLLIFFVPFFTYLSPENLRQLSKSDVLEILLSLIIILIVIFISSFSVEMLMKRFFKKKIILFPLLCFAFYLNFLYMPFSEPIQEFLFPKFGFIATPLFIFFELCCLAIIAFGAKFNVFSIRMILIFSIFMLINAFIPLVSYLAENIGENPTISYEFKSSPLTQDEILTKRNVYYIILDGMMAIETAAQVNIANKKEVLGNLSNTGLKYIDKSQSSYDSTYMTLASIMLIDYHHKPSSPKFLDDSNFFPRMMYKMHTELPLISYLKKANSSFFWSGNSWAGCNYKKWSCIESPNDISPRNSFKFYLTTPLPRIYYNLFTEPLGLNSIDMFLKYIDKNGLPKTPFFAFIHHTSPHYPYLQTSECEPTNYFKKHFEGYKASYQCVLKKVKIFMEKINSIDPEAIVIFQADHGPSWESLNLEATEKEK</sequence>
<dbReference type="InterPro" id="IPR017850">
    <property type="entry name" value="Alkaline_phosphatase_core_sf"/>
</dbReference>
<gene>
    <name evidence="3" type="ORF">METZ01_LOCUS213715</name>
</gene>
<dbReference type="InterPro" id="IPR000917">
    <property type="entry name" value="Sulfatase_N"/>
</dbReference>
<dbReference type="Pfam" id="PF00884">
    <property type="entry name" value="Sulfatase"/>
    <property type="match status" value="1"/>
</dbReference>
<feature type="transmembrane region" description="Helical" evidence="1">
    <location>
        <begin position="74"/>
        <end position="93"/>
    </location>
</feature>
<keyword evidence="1" id="KW-0812">Transmembrane</keyword>
<dbReference type="SUPFAM" id="SSF53649">
    <property type="entry name" value="Alkaline phosphatase-like"/>
    <property type="match status" value="1"/>
</dbReference>
<proteinExistence type="predicted"/>
<dbReference type="EMBL" id="UINC01049277">
    <property type="protein sequence ID" value="SVB60861.1"/>
    <property type="molecule type" value="Genomic_DNA"/>
</dbReference>